<evidence type="ECO:0000313" key="2">
    <source>
        <dbReference type="EMBL" id="MBD8525437.1"/>
    </source>
</evidence>
<feature type="coiled-coil region" evidence="1">
    <location>
        <begin position="4"/>
        <end position="60"/>
    </location>
</feature>
<dbReference type="EMBL" id="JACYTR010000009">
    <property type="protein sequence ID" value="MBD8525437.1"/>
    <property type="molecule type" value="Genomic_DNA"/>
</dbReference>
<dbReference type="RefSeq" id="WP_192028786.1">
    <property type="nucleotide sequence ID" value="NZ_JACYTR010000009.1"/>
</dbReference>
<dbReference type="Proteomes" id="UP000613768">
    <property type="component" value="Unassembled WGS sequence"/>
</dbReference>
<protein>
    <submittedName>
        <fullName evidence="2">Uncharacterized protein</fullName>
    </submittedName>
</protein>
<reference evidence="2 3" key="1">
    <citation type="submission" date="2020-09" db="EMBL/GenBank/DDBJ databases">
        <title>Pseudoxanthomonas sp. CAU 1598 isolated from sand of Yaerae Beach.</title>
        <authorList>
            <person name="Kim W."/>
        </authorList>
    </citation>
    <scope>NUCLEOTIDE SEQUENCE [LARGE SCALE GENOMIC DNA]</scope>
    <source>
        <strain evidence="2 3">CAU 1598</strain>
    </source>
</reference>
<accession>A0AAW3ZK73</accession>
<name>A0AAW3ZK73_9GAMM</name>
<keyword evidence="1" id="KW-0175">Coiled coil</keyword>
<sequence>MGLLDDLEKEAERQREEEARIAQAREEKQQVWQDQLLPAMQKLDAYIKRLVDNLAFLKKRTKVSFPAHGYGDVIAAIDPPFILRSESGKASYEIVLEMVGQVIPEESPVVHADNMAKVRTLSAVMRQHGLGGMSDTKKNANGDVVAARFQARGKIAMNLSIRADLESGMARFAFNNMEGFGQSSRSFTPEQLDDALFDELGRFLTREQDRFAQESVADDVRKQWQMKLQRDQMRRDWEEKLSRQLGTDEAKVIESLDPAARPGWFLGRLRLLSVKLFGR</sequence>
<proteinExistence type="predicted"/>
<organism evidence="2 3">
    <name type="scientific">Pseudomarimonas arenosa</name>
    <dbReference type="NCBI Taxonomy" id="2774145"/>
    <lineage>
        <taxon>Bacteria</taxon>
        <taxon>Pseudomonadati</taxon>
        <taxon>Pseudomonadota</taxon>
        <taxon>Gammaproteobacteria</taxon>
        <taxon>Lysobacterales</taxon>
        <taxon>Lysobacteraceae</taxon>
        <taxon>Pseudomarimonas</taxon>
    </lineage>
</organism>
<evidence type="ECO:0000256" key="1">
    <source>
        <dbReference type="SAM" id="Coils"/>
    </source>
</evidence>
<dbReference type="AlphaFoldDB" id="A0AAW3ZK73"/>
<keyword evidence="3" id="KW-1185">Reference proteome</keyword>
<evidence type="ECO:0000313" key="3">
    <source>
        <dbReference type="Proteomes" id="UP000613768"/>
    </source>
</evidence>
<gene>
    <name evidence="2" type="ORF">IFO71_06745</name>
</gene>
<comment type="caution">
    <text evidence="2">The sequence shown here is derived from an EMBL/GenBank/DDBJ whole genome shotgun (WGS) entry which is preliminary data.</text>
</comment>